<name>A0ABU7UK90_9CLOT</name>
<accession>A0ABU7UK90</accession>
<evidence type="ECO:0000313" key="2">
    <source>
        <dbReference type="Proteomes" id="UP001498469"/>
    </source>
</evidence>
<dbReference type="RefSeq" id="WP_216249802.1">
    <property type="nucleotide sequence ID" value="NZ_JAZHFS010000004.1"/>
</dbReference>
<dbReference type="Proteomes" id="UP001498469">
    <property type="component" value="Unassembled WGS sequence"/>
</dbReference>
<organism evidence="1 2">
    <name type="scientific">Clostridium frigoriphilum</name>
    <dbReference type="NCBI Taxonomy" id="443253"/>
    <lineage>
        <taxon>Bacteria</taxon>
        <taxon>Bacillati</taxon>
        <taxon>Bacillota</taxon>
        <taxon>Clostridia</taxon>
        <taxon>Eubacteriales</taxon>
        <taxon>Clostridiaceae</taxon>
        <taxon>Clostridium</taxon>
    </lineage>
</organism>
<proteinExistence type="predicted"/>
<dbReference type="EMBL" id="JAZHFS010000004">
    <property type="protein sequence ID" value="MEF2111840.1"/>
    <property type="molecule type" value="Genomic_DNA"/>
</dbReference>
<dbReference type="Pfam" id="PF13189">
    <property type="entry name" value="Cytidylate_kin2"/>
    <property type="match status" value="1"/>
</dbReference>
<comment type="caution">
    <text evidence="1">The sequence shown here is derived from an EMBL/GenBank/DDBJ whole genome shotgun (WGS) entry which is preliminary data.</text>
</comment>
<protein>
    <submittedName>
        <fullName evidence="1">Cytidylate kinase-like family protein</fullName>
    </submittedName>
</protein>
<gene>
    <name evidence="1" type="ORF">SJI18_05885</name>
</gene>
<reference evidence="1 2" key="1">
    <citation type="submission" date="2023-11" db="EMBL/GenBank/DDBJ databases">
        <title>Draft genome sequence of a psychrophilic Clostridium strain from permafrost water brine.</title>
        <authorList>
            <person name="Shcherbakova V.A."/>
            <person name="Trubitsyn V.E."/>
            <person name="Zakharyuk A.G."/>
        </authorList>
    </citation>
    <scope>NUCLEOTIDE SEQUENCE [LARGE SCALE GENOMIC DNA]</scope>
    <source>
        <strain evidence="1 2">14F</strain>
    </source>
</reference>
<evidence type="ECO:0000313" key="1">
    <source>
        <dbReference type="EMBL" id="MEF2111840.1"/>
    </source>
</evidence>
<keyword evidence="2" id="KW-1185">Reference proteome</keyword>
<sequence>MNKSNIIITIDRQSGSGGKEIGERLSEKLKFSYYDDEIVREAAKDLKTSVEEMESYDEKQDGIWKNILSYSEHGNLSSFSNVEIITDDKAHKAESNVIIKVANEKSAVIIGRAASYILRNHPRHVSIFLHADVDYRKKRTRESYNISGDEALHLNEKIDKQRLKYYKVFTETDMYNACIYDLSINTSELGLEKSETLIMEYIKERFGDELLKAIM</sequence>